<proteinExistence type="predicted"/>
<evidence type="ECO:0000313" key="2">
    <source>
        <dbReference type="EMBL" id="KAK2953364.1"/>
    </source>
</evidence>
<feature type="compositionally biased region" description="Basic and acidic residues" evidence="1">
    <location>
        <begin position="112"/>
        <end position="136"/>
    </location>
</feature>
<organism evidence="2 3">
    <name type="scientific">Blattamonas nauphoetae</name>
    <dbReference type="NCBI Taxonomy" id="2049346"/>
    <lineage>
        <taxon>Eukaryota</taxon>
        <taxon>Metamonada</taxon>
        <taxon>Preaxostyla</taxon>
        <taxon>Oxymonadida</taxon>
        <taxon>Blattamonas</taxon>
    </lineage>
</organism>
<evidence type="ECO:0008006" key="4">
    <source>
        <dbReference type="Google" id="ProtNLM"/>
    </source>
</evidence>
<reference evidence="2 3" key="1">
    <citation type="journal article" date="2022" name="bioRxiv">
        <title>Genomics of Preaxostyla Flagellates Illuminates Evolutionary Transitions and the Path Towards Mitochondrial Loss.</title>
        <authorList>
            <person name="Novak L.V.F."/>
            <person name="Treitli S.C."/>
            <person name="Pyrih J."/>
            <person name="Halakuc P."/>
            <person name="Pipaliya S.V."/>
            <person name="Vacek V."/>
            <person name="Brzon O."/>
            <person name="Soukal P."/>
            <person name="Eme L."/>
            <person name="Dacks J.B."/>
            <person name="Karnkowska A."/>
            <person name="Elias M."/>
            <person name="Hampl V."/>
        </authorList>
    </citation>
    <scope>NUCLEOTIDE SEQUENCE [LARGE SCALE GENOMIC DNA]</scope>
    <source>
        <strain evidence="2">NAU3</strain>
        <tissue evidence="2">Gut</tissue>
    </source>
</reference>
<dbReference type="Proteomes" id="UP001281761">
    <property type="component" value="Unassembled WGS sequence"/>
</dbReference>
<dbReference type="EMBL" id="JARBJD010000092">
    <property type="protein sequence ID" value="KAK2953364.1"/>
    <property type="molecule type" value="Genomic_DNA"/>
</dbReference>
<evidence type="ECO:0000256" key="1">
    <source>
        <dbReference type="SAM" id="MobiDB-lite"/>
    </source>
</evidence>
<evidence type="ECO:0000313" key="3">
    <source>
        <dbReference type="Proteomes" id="UP001281761"/>
    </source>
</evidence>
<sequence length="327" mass="36809">MLDPDCGSRLTSKQLAESSILRCLINTAVAGWKLLEMKSRETEKRFGDMKDTLRTSEWKVVELTKDKRTLQHQLKKEQAERQKEKAEAEKKQNELKRRIEELEAMMQGEQPQVKDRKNDERKETEHQIVRQRAERTQARVVRSRSGADTIELFPADGYSLSGSVFTCTRGNNPTLLSFSFGKVIARFTFTFSRITVWNYIGIVASSQTEKVKDGRSFSSLLGGAGWDGFWASRQAVQNGTYYSSGSACAAGKEGQRVVLEADGRDGKRTLRLSQNGQTQPTFFSNIPVPFRFAILLGRTGDSVSIESVEELTETTLNGGTTEIKMNR</sequence>
<protein>
    <recommendedName>
        <fullName evidence="4">SPRY domain-containing protein</fullName>
    </recommendedName>
</protein>
<gene>
    <name evidence="2" type="ORF">BLNAU_11649</name>
</gene>
<comment type="caution">
    <text evidence="2">The sequence shown here is derived from an EMBL/GenBank/DDBJ whole genome shotgun (WGS) entry which is preliminary data.</text>
</comment>
<keyword evidence="3" id="KW-1185">Reference proteome</keyword>
<name>A0ABQ9XR45_9EUKA</name>
<feature type="region of interest" description="Disordered" evidence="1">
    <location>
        <begin position="106"/>
        <end position="136"/>
    </location>
</feature>
<accession>A0ABQ9XR45</accession>